<keyword evidence="1 8" id="KW-0808">Transferase</keyword>
<dbReference type="Pfam" id="PF01966">
    <property type="entry name" value="HD"/>
    <property type="match status" value="1"/>
</dbReference>
<dbReference type="EMBL" id="CP012508">
    <property type="protein sequence ID" value="ALB21895.1"/>
    <property type="molecule type" value="Genomic_DNA"/>
</dbReference>
<dbReference type="PROSITE" id="PS51671">
    <property type="entry name" value="ACT"/>
    <property type="match status" value="2"/>
</dbReference>
<dbReference type="RefSeq" id="WP_017376221.1">
    <property type="nucleotide sequence ID" value="NZ_CP012508.1"/>
</dbReference>
<evidence type="ECO:0000313" key="9">
    <source>
        <dbReference type="EMBL" id="ALB21895.1"/>
    </source>
</evidence>
<dbReference type="EC" id="3.1.4.-" evidence="8"/>
<reference evidence="9 10" key="1">
    <citation type="journal article" date="2014" name="Genome Announc.">
        <title>Comparative Genome Analysis of Two Isolates of the Fish Pathogen Piscirickettsia salmonis from Different Hosts Reveals Major Differences in Virulence-Associated Secretion Systems.</title>
        <authorList>
            <person name="Bohle H."/>
            <person name="Henriquez P."/>
            <person name="Grothusen H."/>
            <person name="Navas E."/>
            <person name="Sandoval A."/>
            <person name="Bustamante F."/>
            <person name="Bustos P."/>
            <person name="Mancilla M."/>
        </authorList>
    </citation>
    <scope>NUCLEOTIDE SEQUENCE [LARGE SCALE GENOMIC DNA]</scope>
    <source>
        <strain evidence="10">B1-32597</strain>
    </source>
</reference>
<comment type="caution">
    <text evidence="8">Lacks conserved residue(s) required for the propagation of feature annotation.</text>
</comment>
<dbReference type="GO" id="GO:0006808">
    <property type="term" value="P:regulation of nitrogen utilization"/>
    <property type="evidence" value="ECO:0007669"/>
    <property type="project" value="UniProtKB-UniRule"/>
</dbReference>
<evidence type="ECO:0000256" key="6">
    <source>
        <dbReference type="ARBA" id="ARBA00023268"/>
    </source>
</evidence>
<dbReference type="HAMAP" id="MF_00277">
    <property type="entry name" value="PII_uridylyl_transf"/>
    <property type="match status" value="1"/>
</dbReference>
<name>A0A1L6T9Z5_PISSA</name>
<dbReference type="GO" id="GO:0008893">
    <property type="term" value="F:guanosine-3',5'-bis(diphosphate) 3'-diphosphatase activity"/>
    <property type="evidence" value="ECO:0007669"/>
    <property type="project" value="UniProtKB-EC"/>
</dbReference>
<comment type="catalytic activity">
    <reaction evidence="8">
        <text>[protein-PII]-uridylyl-L-tyrosine + H2O = [protein-PII]-L-tyrosine + UMP + H(+)</text>
        <dbReference type="Rhea" id="RHEA:48600"/>
        <dbReference type="Rhea" id="RHEA-COMP:12147"/>
        <dbReference type="Rhea" id="RHEA-COMP:12148"/>
        <dbReference type="ChEBI" id="CHEBI:15377"/>
        <dbReference type="ChEBI" id="CHEBI:15378"/>
        <dbReference type="ChEBI" id="CHEBI:46858"/>
        <dbReference type="ChEBI" id="CHEBI:57865"/>
        <dbReference type="ChEBI" id="CHEBI:90602"/>
    </reaction>
</comment>
<dbReference type="InterPro" id="IPR045865">
    <property type="entry name" value="ACT-like_dom_sf"/>
</dbReference>
<evidence type="ECO:0000256" key="5">
    <source>
        <dbReference type="ARBA" id="ARBA00022842"/>
    </source>
</evidence>
<evidence type="ECO:0000256" key="2">
    <source>
        <dbReference type="ARBA" id="ARBA00022695"/>
    </source>
</evidence>
<dbReference type="Proteomes" id="UP000029558">
    <property type="component" value="Chromosome"/>
</dbReference>
<dbReference type="CDD" id="cd04899">
    <property type="entry name" value="ACT_ACR-UUR-like_2"/>
    <property type="match status" value="1"/>
</dbReference>
<keyword evidence="4 8" id="KW-0378">Hydrolase</keyword>
<dbReference type="InterPro" id="IPR013546">
    <property type="entry name" value="PII_UdlTrfase/GS_AdlTrfase"/>
</dbReference>
<dbReference type="Gene3D" id="1.10.3090.10">
    <property type="entry name" value="cca-adding enzyme, domain 2"/>
    <property type="match status" value="1"/>
</dbReference>
<accession>A0A1L6T9Z5</accession>
<evidence type="ECO:0000313" key="10">
    <source>
        <dbReference type="Proteomes" id="UP000029558"/>
    </source>
</evidence>
<dbReference type="EC" id="2.7.7.59" evidence="8"/>
<comment type="catalytic activity">
    <reaction evidence="8">
        <text>[protein-PII]-L-tyrosine + UTP = [protein-PII]-uridylyl-L-tyrosine + diphosphate</text>
        <dbReference type="Rhea" id="RHEA:13673"/>
        <dbReference type="Rhea" id="RHEA-COMP:12147"/>
        <dbReference type="Rhea" id="RHEA-COMP:12148"/>
        <dbReference type="ChEBI" id="CHEBI:33019"/>
        <dbReference type="ChEBI" id="CHEBI:46398"/>
        <dbReference type="ChEBI" id="CHEBI:46858"/>
        <dbReference type="ChEBI" id="CHEBI:90602"/>
        <dbReference type="EC" id="2.7.7.59"/>
    </reaction>
</comment>
<proteinExistence type="inferred from homology"/>
<gene>
    <name evidence="8" type="primary">glnD</name>
    <name evidence="9" type="ORF">KU39_711</name>
</gene>
<dbReference type="PIRSF" id="PIRSF006288">
    <property type="entry name" value="PII_uridyltransf"/>
    <property type="match status" value="1"/>
</dbReference>
<dbReference type="SUPFAM" id="SSF55021">
    <property type="entry name" value="ACT-like"/>
    <property type="match status" value="1"/>
</dbReference>
<protein>
    <recommendedName>
        <fullName evidence="8">Bifunctional uridylyltransferase/uridylyl-removing enzyme</fullName>
        <shortName evidence="8">UTase/UR</shortName>
    </recommendedName>
    <alternativeName>
        <fullName evidence="8">Bifunctional [protein-PII] modification enzyme</fullName>
    </alternativeName>
    <alternativeName>
        <fullName evidence="8">Bifunctional nitrogen sensor protein</fullName>
    </alternativeName>
    <domain>
        <recommendedName>
            <fullName evidence="8">[Protein-PII] uridylyltransferase</fullName>
            <shortName evidence="8">PII uridylyltransferase</shortName>
            <shortName evidence="8">UTase</shortName>
            <ecNumber evidence="8">2.7.7.59</ecNumber>
        </recommendedName>
    </domain>
    <domain>
        <recommendedName>
            <fullName evidence="8">[Protein-PII]-UMP uridylyl-removing enzyme</fullName>
            <shortName evidence="8">UR</shortName>
            <ecNumber evidence="8">3.1.4.-</ecNumber>
        </recommendedName>
    </domain>
</protein>
<dbReference type="GO" id="GO:0008773">
    <property type="term" value="F:[protein-PII] uridylyltransferase activity"/>
    <property type="evidence" value="ECO:0007669"/>
    <property type="project" value="UniProtKB-UniRule"/>
</dbReference>
<dbReference type="InterPro" id="IPR002934">
    <property type="entry name" value="Polymerase_NTP_transf_dom"/>
</dbReference>
<dbReference type="CDD" id="cd04900">
    <property type="entry name" value="ACT_UUR-like_1"/>
    <property type="match status" value="1"/>
</dbReference>
<dbReference type="PROSITE" id="PS51831">
    <property type="entry name" value="HD"/>
    <property type="match status" value="1"/>
</dbReference>
<comment type="function">
    <text evidence="8">Modifies, by uridylylation and deuridylylation, the PII regulatory proteins (GlnB and homologs), in response to the nitrogen status of the cell that GlnD senses through the glutamine level. Under low glutamine levels, catalyzes the conversion of the PII proteins and UTP to PII-UMP and PPi, while under higher glutamine levels, GlnD hydrolyzes PII-UMP to PII and UMP (deuridylylation). Thus, controls uridylylation state and activity of the PII proteins, and plays an important role in the regulation of nitrogen metabolism.</text>
</comment>
<dbReference type="PANTHER" id="PTHR47320">
    <property type="entry name" value="BIFUNCTIONAL URIDYLYLTRANSFERASE/URIDYLYL-REMOVING ENZYME"/>
    <property type="match status" value="1"/>
</dbReference>
<organism evidence="9 10">
    <name type="scientific">Piscirickettsia salmonis</name>
    <dbReference type="NCBI Taxonomy" id="1238"/>
    <lineage>
        <taxon>Bacteria</taxon>
        <taxon>Pseudomonadati</taxon>
        <taxon>Pseudomonadota</taxon>
        <taxon>Gammaproteobacteria</taxon>
        <taxon>Thiotrichales</taxon>
        <taxon>Piscirickettsiaceae</taxon>
        <taxon>Piscirickettsia</taxon>
    </lineage>
</organism>
<evidence type="ECO:0000256" key="1">
    <source>
        <dbReference type="ARBA" id="ARBA00022679"/>
    </source>
</evidence>
<dbReference type="AlphaFoldDB" id="A0A1L6T9Z5"/>
<dbReference type="SUPFAM" id="SSF81301">
    <property type="entry name" value="Nucleotidyltransferase"/>
    <property type="match status" value="1"/>
</dbReference>
<evidence type="ECO:0000256" key="8">
    <source>
        <dbReference type="HAMAP-Rule" id="MF_00277"/>
    </source>
</evidence>
<comment type="similarity">
    <text evidence="8">Belongs to the GlnD family.</text>
</comment>
<dbReference type="InterPro" id="IPR003607">
    <property type="entry name" value="HD/PDEase_dom"/>
</dbReference>
<sequence>MDAMVWAQQTREKLITLNDKQKAIVQQFPQRAYQLLRQRAKTIDRILNQAWPKLELARCTLIATGGYGRGTLYPYSDIDVLILTHKPIKRINQGNDHLSSLNLDPHHEQQNYQNAISVFLTQCWDAGLEIRHSVRTPAECLKDSSHDPVFFTSILETRYLNGDKALFTELQQKLRSLKVWSKQRFFEEKQRESAKRYQLFQNTVYNLEPDIKNSPGGLRDLDTLRWLLLHHFGDIHLIQLYKRKLVTRLEYRKLAQAQQFFAQIRLGLHLCTQHKENRLLFDHQPKLAEFLGYHGESSNDTVSMMMQNYFRHAAELRLLFIILMRQFEQSFTQVTSQSINKTPFIKTGHYIGLAEHYSFKEQPKLILEIFLCLAKQDQLIDIDAKTSKALMESLALIDEGYRNQPEHQRLFATLLQHPSQLRMMNRFGIIGAYLPIFSAIIGQMQYSLFHSYTVDTHTLFVMQNIEKFCSSQKNQDQNHTQHLKHYESVSHTLEDPAIIYTAAFFHDIAKGRDGQHSEEGAIDANAFCQAHSYTPYQTRLVNWLVLHHLLMSQTAQTKDIQDPHVINEFAHKIRDLTHLNYLYVLTVADIQGTNPKLWNSWREALLKNLYLATKDALKRGSDTDHLVIEHMQENQADALALLNMNIFSSGQVLDLWQYWHNDYFIKNSAQTIAYQTTLVLALAPTKLPIIDFQHSEQPKITQVFIYCQDSAHLFTRIVNALDRLNISVNEAALSTTLNGYSLHHYVIFEQDNTPPEGIIRLNEIKQQLGTAIANQHLPSFVKRRPNARLSHFHVPTQVSFQSTPSKMTALKLITRNQPSLLAYIGLTLSQHNLIIHNAKISTFGERVEDTLYITDQERQPIDDQSLLNKIAQSLCYHFDKIQESP</sequence>
<dbReference type="SUPFAM" id="SSF81593">
    <property type="entry name" value="Nucleotidyltransferase substrate binding subunit/domain"/>
    <property type="match status" value="1"/>
</dbReference>
<dbReference type="SMART" id="SM00471">
    <property type="entry name" value="HDc"/>
    <property type="match status" value="1"/>
</dbReference>
<keyword evidence="6 8" id="KW-0511">Multifunctional enzyme</keyword>
<keyword evidence="2 8" id="KW-0548">Nucleotidyltransferase</keyword>
<dbReference type="GO" id="GO:0008081">
    <property type="term" value="F:phosphoric diester hydrolase activity"/>
    <property type="evidence" value="ECO:0007669"/>
    <property type="project" value="UniProtKB-UniRule"/>
</dbReference>
<dbReference type="Pfam" id="PF01909">
    <property type="entry name" value="NTP_transf_2"/>
    <property type="match status" value="1"/>
</dbReference>
<comment type="domain">
    <text evidence="8">Has four distinct domains: an N-terminal nucleotidyltransferase (NT) domain responsible for UTase activity, a central HD domain that encodes UR activity, and two C-terminal ACT domains that seem to have a role in glutamine sensing.</text>
</comment>
<keyword evidence="5 8" id="KW-0460">Magnesium</keyword>
<comment type="catalytic activity">
    <reaction evidence="7">
        <text>guanosine 3',5'-bis(diphosphate) + H2O = GDP + diphosphate + H(+)</text>
        <dbReference type="Rhea" id="RHEA:14253"/>
        <dbReference type="ChEBI" id="CHEBI:15377"/>
        <dbReference type="ChEBI" id="CHEBI:15378"/>
        <dbReference type="ChEBI" id="CHEBI:33019"/>
        <dbReference type="ChEBI" id="CHEBI:58189"/>
        <dbReference type="ChEBI" id="CHEBI:77828"/>
        <dbReference type="EC" id="3.1.7.2"/>
    </reaction>
</comment>
<dbReference type="InterPro" id="IPR043519">
    <property type="entry name" value="NT_sf"/>
</dbReference>
<dbReference type="OrthoDB" id="9758038at2"/>
<evidence type="ECO:0000256" key="4">
    <source>
        <dbReference type="ARBA" id="ARBA00022801"/>
    </source>
</evidence>
<dbReference type="InterPro" id="IPR002912">
    <property type="entry name" value="ACT_dom"/>
</dbReference>
<evidence type="ECO:0000256" key="3">
    <source>
        <dbReference type="ARBA" id="ARBA00022737"/>
    </source>
</evidence>
<dbReference type="CDD" id="cd05401">
    <property type="entry name" value="NT_GlnE_GlnD_like"/>
    <property type="match status" value="1"/>
</dbReference>
<dbReference type="Pfam" id="PF08335">
    <property type="entry name" value="GlnD_UR_UTase"/>
    <property type="match status" value="1"/>
</dbReference>
<dbReference type="InterPro" id="IPR006674">
    <property type="entry name" value="HD_domain"/>
</dbReference>
<dbReference type="SUPFAM" id="SSF109604">
    <property type="entry name" value="HD-domain/PDEase-like"/>
    <property type="match status" value="1"/>
</dbReference>
<dbReference type="PANTHER" id="PTHR47320:SF1">
    <property type="entry name" value="BIFUNCTIONAL URIDYLYLTRANSFERASE_URIDYLYL-REMOVING ENZYME"/>
    <property type="match status" value="1"/>
</dbReference>
<dbReference type="NCBIfam" id="TIGR01693">
    <property type="entry name" value="UTase_glnD"/>
    <property type="match status" value="1"/>
</dbReference>
<feature type="region of interest" description="Uridylyltransferase" evidence="8">
    <location>
        <begin position="1"/>
        <end position="338"/>
    </location>
</feature>
<evidence type="ECO:0000256" key="7">
    <source>
        <dbReference type="ARBA" id="ARBA00047968"/>
    </source>
</evidence>
<comment type="cofactor">
    <cofactor evidence="8">
        <name>Mg(2+)</name>
        <dbReference type="ChEBI" id="CHEBI:18420"/>
    </cofactor>
</comment>
<comment type="activity regulation">
    <text evidence="8">Uridylyltransferase (UTase) activity is inhibited by glutamine, while glutamine activates uridylyl-removing (UR) activity.</text>
</comment>
<dbReference type="InterPro" id="IPR010043">
    <property type="entry name" value="UTase/UR"/>
</dbReference>
<keyword evidence="3" id="KW-0677">Repeat</keyword>